<gene>
    <name evidence="4" type="ORF">STSP1_01783</name>
</gene>
<reference evidence="5" key="1">
    <citation type="submission" date="2017-04" db="EMBL/GenBank/DDBJ databases">
        <title>Comparative genomics and description of representatives of a novel lineage of planctomycetes thriving in anoxic sediments.</title>
        <authorList>
            <person name="Spring S."/>
            <person name="Bunk B."/>
            <person name="Sproer C."/>
        </authorList>
    </citation>
    <scope>NUCLEOTIDE SEQUENCE [LARGE SCALE GENOMIC DNA]</scope>
    <source>
        <strain evidence="5">ST-PulAB-D4</strain>
    </source>
</reference>
<feature type="domain" description="Glycine zipper" evidence="3">
    <location>
        <begin position="31"/>
        <end position="74"/>
    </location>
</feature>
<evidence type="ECO:0000259" key="3">
    <source>
        <dbReference type="Pfam" id="PF13488"/>
    </source>
</evidence>
<keyword evidence="2" id="KW-0732">Signal</keyword>
<evidence type="ECO:0000313" key="4">
    <source>
        <dbReference type="EMBL" id="ARN57377.1"/>
    </source>
</evidence>
<dbReference type="InterPro" id="IPR039567">
    <property type="entry name" value="Gly-zipper"/>
</dbReference>
<feature type="signal peptide" evidence="2">
    <location>
        <begin position="1"/>
        <end position="21"/>
    </location>
</feature>
<dbReference type="AlphaFoldDB" id="A0A1W6LNN0"/>
<feature type="region of interest" description="Disordered" evidence="1">
    <location>
        <begin position="66"/>
        <end position="93"/>
    </location>
</feature>
<evidence type="ECO:0000313" key="5">
    <source>
        <dbReference type="Proteomes" id="UP000193334"/>
    </source>
</evidence>
<proteinExistence type="predicted"/>
<sequence length="143" mass="14443" precursor="true">MSSLIKNTFLLAAAIGLVISAAGCQSESGTGTLLGAGIGAAIGQAVGGDTESTAIGAGVGGAVGYGVGKHKENQRKQSQTPAQQQNYSPSDSETIEKTVSFENSNGSQSSVTLRYINGKWVGPQGETYSTLPTKAQIKAAYGS</sequence>
<name>A0A1W6LNN0_9BACT</name>
<dbReference type="EMBL" id="CP021023">
    <property type="protein sequence ID" value="ARN57377.1"/>
    <property type="molecule type" value="Genomic_DNA"/>
</dbReference>
<dbReference type="PROSITE" id="PS51257">
    <property type="entry name" value="PROKAR_LIPOPROTEIN"/>
    <property type="match status" value="1"/>
</dbReference>
<accession>A0A1W6LNN0</accession>
<feature type="chain" id="PRO_5012190625" evidence="2">
    <location>
        <begin position="22"/>
        <end position="143"/>
    </location>
</feature>
<organism evidence="4 5">
    <name type="scientific">Sedimentisphaera salicampi</name>
    <dbReference type="NCBI Taxonomy" id="1941349"/>
    <lineage>
        <taxon>Bacteria</taxon>
        <taxon>Pseudomonadati</taxon>
        <taxon>Planctomycetota</taxon>
        <taxon>Phycisphaerae</taxon>
        <taxon>Sedimentisphaerales</taxon>
        <taxon>Sedimentisphaeraceae</taxon>
        <taxon>Sedimentisphaera</taxon>
    </lineage>
</organism>
<evidence type="ECO:0000256" key="1">
    <source>
        <dbReference type="SAM" id="MobiDB-lite"/>
    </source>
</evidence>
<feature type="compositionally biased region" description="Polar residues" evidence="1">
    <location>
        <begin position="76"/>
        <end position="92"/>
    </location>
</feature>
<keyword evidence="5" id="KW-1185">Reference proteome</keyword>
<dbReference type="RefSeq" id="WP_085756018.1">
    <property type="nucleotide sequence ID" value="NZ_CP021023.1"/>
</dbReference>
<protein>
    <submittedName>
        <fullName evidence="4">Surface antigen</fullName>
    </submittedName>
</protein>
<dbReference type="Proteomes" id="UP000193334">
    <property type="component" value="Chromosome"/>
</dbReference>
<dbReference type="STRING" id="1941349.STSP1_01783"/>
<evidence type="ECO:0000256" key="2">
    <source>
        <dbReference type="SAM" id="SignalP"/>
    </source>
</evidence>
<dbReference type="KEGG" id="pbp:STSP1_01783"/>
<dbReference type="Pfam" id="PF13488">
    <property type="entry name" value="Gly-zipper_Omp"/>
    <property type="match status" value="1"/>
</dbReference>